<organism evidence="2 3">
    <name type="scientific">Pleuronectes platessa</name>
    <name type="common">European plaice</name>
    <dbReference type="NCBI Taxonomy" id="8262"/>
    <lineage>
        <taxon>Eukaryota</taxon>
        <taxon>Metazoa</taxon>
        <taxon>Chordata</taxon>
        <taxon>Craniata</taxon>
        <taxon>Vertebrata</taxon>
        <taxon>Euteleostomi</taxon>
        <taxon>Actinopterygii</taxon>
        <taxon>Neopterygii</taxon>
        <taxon>Teleostei</taxon>
        <taxon>Neoteleostei</taxon>
        <taxon>Acanthomorphata</taxon>
        <taxon>Carangaria</taxon>
        <taxon>Pleuronectiformes</taxon>
        <taxon>Pleuronectoidei</taxon>
        <taxon>Pleuronectidae</taxon>
        <taxon>Pleuronectes</taxon>
    </lineage>
</organism>
<evidence type="ECO:0000313" key="3">
    <source>
        <dbReference type="Proteomes" id="UP001153269"/>
    </source>
</evidence>
<sequence length="111" mass="11867">MGLASPLCPLFVVAPRRGTNFPVFPGSSRPAPRGSTGAITRYQGPGCPLSRSLLPRWRRGADPPAALCVVEASALLLWSRVSGIKWTSAKSRNKDETGCERGGFAEEANRN</sequence>
<dbReference type="AlphaFoldDB" id="A0A9N7V9J9"/>
<comment type="caution">
    <text evidence="2">The sequence shown here is derived from an EMBL/GenBank/DDBJ whole genome shotgun (WGS) entry which is preliminary data.</text>
</comment>
<feature type="compositionally biased region" description="Basic and acidic residues" evidence="1">
    <location>
        <begin position="92"/>
        <end position="111"/>
    </location>
</feature>
<gene>
    <name evidence="2" type="ORF">PLEPLA_LOCUS32250</name>
</gene>
<feature type="region of interest" description="Disordered" evidence="1">
    <location>
        <begin position="89"/>
        <end position="111"/>
    </location>
</feature>
<proteinExistence type="predicted"/>
<accession>A0A9N7V9J9</accession>
<reference evidence="2" key="1">
    <citation type="submission" date="2020-03" db="EMBL/GenBank/DDBJ databases">
        <authorList>
            <person name="Weist P."/>
        </authorList>
    </citation>
    <scope>NUCLEOTIDE SEQUENCE</scope>
</reference>
<evidence type="ECO:0000256" key="1">
    <source>
        <dbReference type="SAM" id="MobiDB-lite"/>
    </source>
</evidence>
<keyword evidence="3" id="KW-1185">Reference proteome</keyword>
<dbReference type="Proteomes" id="UP001153269">
    <property type="component" value="Unassembled WGS sequence"/>
</dbReference>
<dbReference type="EMBL" id="CADEAL010003402">
    <property type="protein sequence ID" value="CAB1444534.1"/>
    <property type="molecule type" value="Genomic_DNA"/>
</dbReference>
<evidence type="ECO:0000313" key="2">
    <source>
        <dbReference type="EMBL" id="CAB1444534.1"/>
    </source>
</evidence>
<name>A0A9N7V9J9_PLEPL</name>
<protein>
    <submittedName>
        <fullName evidence="2">Uncharacterized protein</fullName>
    </submittedName>
</protein>